<dbReference type="Proteomes" id="UP000319941">
    <property type="component" value="Unassembled WGS sequence"/>
</dbReference>
<evidence type="ECO:0000313" key="3">
    <source>
        <dbReference type="EMBL" id="TVU71983.1"/>
    </source>
</evidence>
<name>A0A558HS69_9GAMM</name>
<gene>
    <name evidence="3" type="ORF">FQP86_05515</name>
</gene>
<evidence type="ECO:0000313" key="4">
    <source>
        <dbReference type="Proteomes" id="UP000319941"/>
    </source>
</evidence>
<dbReference type="Gene3D" id="3.40.250.10">
    <property type="entry name" value="Rhodanese-like domain"/>
    <property type="match status" value="1"/>
</dbReference>
<dbReference type="PANTHER" id="PTHR43031">
    <property type="entry name" value="FAD-DEPENDENT OXIDOREDUCTASE"/>
    <property type="match status" value="1"/>
</dbReference>
<dbReference type="OrthoDB" id="9808735at2"/>
<keyword evidence="1" id="KW-0472">Membrane</keyword>
<dbReference type="AlphaFoldDB" id="A0A558HS69"/>
<dbReference type="SMART" id="SM00450">
    <property type="entry name" value="RHOD"/>
    <property type="match status" value="1"/>
</dbReference>
<keyword evidence="1" id="KW-1133">Transmembrane helix</keyword>
<feature type="transmembrane region" description="Helical" evidence="1">
    <location>
        <begin position="12"/>
        <end position="29"/>
    </location>
</feature>
<dbReference type="EMBL" id="VNFH01000003">
    <property type="protein sequence ID" value="TVU71983.1"/>
    <property type="molecule type" value="Genomic_DNA"/>
</dbReference>
<organism evidence="3 4">
    <name type="scientific">Cobetia crustatorum</name>
    <dbReference type="NCBI Taxonomy" id="553385"/>
    <lineage>
        <taxon>Bacteria</taxon>
        <taxon>Pseudomonadati</taxon>
        <taxon>Pseudomonadota</taxon>
        <taxon>Gammaproteobacteria</taxon>
        <taxon>Oceanospirillales</taxon>
        <taxon>Halomonadaceae</taxon>
        <taxon>Cobetia</taxon>
    </lineage>
</organism>
<sequence>MIEQLLQFAQNHPLLVGAFVALLVALIVMETMRGNHGVSVSEATRLVNREEGVFIDIRDSKEFKAGHIAGAVNVPSAQLTSATTPLDKYKERPVIVVCKHGQTAGPLVARLEKDGFKQAVKLKGGMGQWQADSLPVVTR</sequence>
<dbReference type="PANTHER" id="PTHR43031:SF18">
    <property type="entry name" value="RHODANESE-RELATED SULFURTRANSFERASES"/>
    <property type="match status" value="1"/>
</dbReference>
<dbReference type="RefSeq" id="WP_024951534.1">
    <property type="nucleotide sequence ID" value="NZ_CAWOWR010000087.1"/>
</dbReference>
<dbReference type="SUPFAM" id="SSF52821">
    <property type="entry name" value="Rhodanese/Cell cycle control phosphatase"/>
    <property type="match status" value="1"/>
</dbReference>
<dbReference type="STRING" id="553385.GCA_000591415_01322"/>
<dbReference type="InterPro" id="IPR036873">
    <property type="entry name" value="Rhodanese-like_dom_sf"/>
</dbReference>
<comment type="caution">
    <text evidence="3">The sequence shown here is derived from an EMBL/GenBank/DDBJ whole genome shotgun (WGS) entry which is preliminary data.</text>
</comment>
<keyword evidence="4" id="KW-1185">Reference proteome</keyword>
<feature type="domain" description="Rhodanese" evidence="2">
    <location>
        <begin position="48"/>
        <end position="138"/>
    </location>
</feature>
<dbReference type="InterPro" id="IPR001763">
    <property type="entry name" value="Rhodanese-like_dom"/>
</dbReference>
<proteinExistence type="predicted"/>
<dbReference type="CDD" id="cd00158">
    <property type="entry name" value="RHOD"/>
    <property type="match status" value="1"/>
</dbReference>
<evidence type="ECO:0000259" key="2">
    <source>
        <dbReference type="PROSITE" id="PS50206"/>
    </source>
</evidence>
<evidence type="ECO:0000256" key="1">
    <source>
        <dbReference type="SAM" id="Phobius"/>
    </source>
</evidence>
<dbReference type="PROSITE" id="PS50206">
    <property type="entry name" value="RHODANESE_3"/>
    <property type="match status" value="1"/>
</dbReference>
<keyword evidence="1" id="KW-0812">Transmembrane</keyword>
<protein>
    <submittedName>
        <fullName evidence="3">Rhodanese-like domain-containing protein</fullName>
    </submittedName>
</protein>
<dbReference type="Pfam" id="PF00581">
    <property type="entry name" value="Rhodanese"/>
    <property type="match status" value="1"/>
</dbReference>
<reference evidence="3 4" key="1">
    <citation type="submission" date="2019-07" db="EMBL/GenBank/DDBJ databases">
        <title>Diversity of Bacteria from Kongsfjorden, Arctic.</title>
        <authorList>
            <person name="Yu Y."/>
        </authorList>
    </citation>
    <scope>NUCLEOTIDE SEQUENCE [LARGE SCALE GENOMIC DNA]</scope>
    <source>
        <strain evidence="3 4">SM1923</strain>
    </source>
</reference>
<accession>A0A558HS69</accession>
<dbReference type="InterPro" id="IPR050229">
    <property type="entry name" value="GlpE_sulfurtransferase"/>
</dbReference>